<evidence type="ECO:0000313" key="1">
    <source>
        <dbReference type="EMBL" id="OAA31790.1"/>
    </source>
</evidence>
<accession>A0A182C7U7</accession>
<keyword evidence="2" id="KW-1185">Reference proteome</keyword>
<dbReference type="EMBL" id="JFHK01000002">
    <property type="protein sequence ID" value="OAA31790.1"/>
    <property type="molecule type" value="Genomic_DNA"/>
</dbReference>
<reference evidence="1 2" key="1">
    <citation type="submission" date="2014-02" db="EMBL/GenBank/DDBJ databases">
        <title>Kosmotoga genome sequencing.</title>
        <authorList>
            <person name="Pollo S.M."/>
            <person name="Charchuk R."/>
            <person name="Nesbo C.L."/>
        </authorList>
    </citation>
    <scope>NUCLEOTIDE SEQUENCE [LARGE SCALE GENOMIC DNA]</scope>
    <source>
        <strain evidence="1 2">S304</strain>
    </source>
</reference>
<dbReference type="Proteomes" id="UP000077339">
    <property type="component" value="Unassembled WGS sequence"/>
</dbReference>
<protein>
    <submittedName>
        <fullName evidence="1">Uncharacterized protein</fullName>
    </submittedName>
</protein>
<proteinExistence type="predicted"/>
<name>A0A182C7U7_9BACT</name>
<dbReference type="AlphaFoldDB" id="A0A182C7U7"/>
<sequence length="126" mass="14247">MKSNILDEEATKLQTSLDYIISRNWNGLSEILDEHTIYFLTSVPQYTEEGFTGFATITQMIFFDETSKRVIYTFPATPDGTVTSVIAENISDIDFSAGGETQWLTYDATLSYEGVIRRTNGAVRFF</sequence>
<gene>
    <name evidence="1" type="ORF">AT15_02890</name>
</gene>
<dbReference type="STRING" id="1453497.AT15_02890"/>
<comment type="caution">
    <text evidence="1">The sequence shown here is derived from an EMBL/GenBank/DDBJ whole genome shotgun (WGS) entry which is preliminary data.</text>
</comment>
<dbReference type="RefSeq" id="WP_068345389.1">
    <property type="nucleotide sequence ID" value="NZ_JFHK01000002.1"/>
</dbReference>
<organism evidence="1 2">
    <name type="scientific">Kosmotoga arenicorallina S304</name>
    <dbReference type="NCBI Taxonomy" id="1453497"/>
    <lineage>
        <taxon>Bacteria</taxon>
        <taxon>Thermotogati</taxon>
        <taxon>Thermotogota</taxon>
        <taxon>Thermotogae</taxon>
        <taxon>Kosmotogales</taxon>
        <taxon>Kosmotogaceae</taxon>
        <taxon>Kosmotoga</taxon>
    </lineage>
</organism>
<dbReference type="PATRIC" id="fig|1453497.3.peg.573"/>
<dbReference type="OrthoDB" id="9997192at2"/>
<evidence type="ECO:0000313" key="2">
    <source>
        <dbReference type="Proteomes" id="UP000077339"/>
    </source>
</evidence>